<dbReference type="InterPro" id="IPR050312">
    <property type="entry name" value="IolE/XylAMocC-like"/>
</dbReference>
<feature type="domain" description="Xylose isomerase-like TIM barrel" evidence="1">
    <location>
        <begin position="19"/>
        <end position="242"/>
    </location>
</feature>
<dbReference type="AlphaFoldDB" id="A0A6B1DUI3"/>
<protein>
    <submittedName>
        <fullName evidence="2">Sugar phosphate isomerase/epimerase</fullName>
    </submittedName>
</protein>
<dbReference type="InterPro" id="IPR013022">
    <property type="entry name" value="Xyl_isomerase-like_TIM-brl"/>
</dbReference>
<dbReference type="Gene3D" id="3.20.20.150">
    <property type="entry name" value="Divalent-metal-dependent TIM barrel enzymes"/>
    <property type="match status" value="1"/>
</dbReference>
<name>A0A6B1DUI3_9CHLR</name>
<dbReference type="SUPFAM" id="SSF51658">
    <property type="entry name" value="Xylose isomerase-like"/>
    <property type="match status" value="1"/>
</dbReference>
<evidence type="ECO:0000259" key="1">
    <source>
        <dbReference type="Pfam" id="PF01261"/>
    </source>
</evidence>
<reference evidence="2" key="1">
    <citation type="submission" date="2019-09" db="EMBL/GenBank/DDBJ databases">
        <title>Characterisation of the sponge microbiome using genome-centric metagenomics.</title>
        <authorList>
            <person name="Engelberts J.P."/>
            <person name="Robbins S.J."/>
            <person name="De Goeij J.M."/>
            <person name="Aranda M."/>
            <person name="Bell S.C."/>
            <person name="Webster N.S."/>
        </authorList>
    </citation>
    <scope>NUCLEOTIDE SEQUENCE</scope>
    <source>
        <strain evidence="2">SB0662_bin_9</strain>
    </source>
</reference>
<accession>A0A6B1DUI3</accession>
<dbReference type="PANTHER" id="PTHR12110:SF21">
    <property type="entry name" value="XYLOSE ISOMERASE-LIKE TIM BARREL DOMAIN-CONTAINING PROTEIN"/>
    <property type="match status" value="1"/>
</dbReference>
<dbReference type="InterPro" id="IPR036237">
    <property type="entry name" value="Xyl_isomerase-like_sf"/>
</dbReference>
<evidence type="ECO:0000313" key="2">
    <source>
        <dbReference type="EMBL" id="MYD91379.1"/>
    </source>
</evidence>
<dbReference type="GO" id="GO:0016853">
    <property type="term" value="F:isomerase activity"/>
    <property type="evidence" value="ECO:0007669"/>
    <property type="project" value="UniProtKB-KW"/>
</dbReference>
<dbReference type="PANTHER" id="PTHR12110">
    <property type="entry name" value="HYDROXYPYRUVATE ISOMERASE"/>
    <property type="match status" value="1"/>
</dbReference>
<keyword evidence="2" id="KW-0413">Isomerase</keyword>
<gene>
    <name evidence="2" type="ORF">F4Y08_13755</name>
</gene>
<proteinExistence type="predicted"/>
<comment type="caution">
    <text evidence="2">The sequence shown here is derived from an EMBL/GenBank/DDBJ whole genome shotgun (WGS) entry which is preliminary data.</text>
</comment>
<organism evidence="2">
    <name type="scientific">Caldilineaceae bacterium SB0662_bin_9</name>
    <dbReference type="NCBI Taxonomy" id="2605258"/>
    <lineage>
        <taxon>Bacteria</taxon>
        <taxon>Bacillati</taxon>
        <taxon>Chloroflexota</taxon>
        <taxon>Caldilineae</taxon>
        <taxon>Caldilineales</taxon>
        <taxon>Caldilineaceae</taxon>
    </lineage>
</organism>
<dbReference type="EMBL" id="VXPY01000094">
    <property type="protein sequence ID" value="MYD91379.1"/>
    <property type="molecule type" value="Genomic_DNA"/>
</dbReference>
<dbReference type="Pfam" id="PF01261">
    <property type="entry name" value="AP_endonuc_2"/>
    <property type="match status" value="1"/>
</dbReference>
<sequence>MKWAFIAANDADQLARDVEFASLHGFAGLEFNHWAGFADLTEADIEAAAAMLDERSIRCASLGLWGWNHLAPDAAERAEAHRHLDRLLAFGRILGAETLVTGGGDWGGAPLDEQAREFARIFPPFLDRAAEAGLDVAFYGLHGNSFFDGLAAFERVWELGLDVRIKYDPANFMHAGQDPVPVVRQYGHRVGYMHIKEHVVIDGELASQPAAGMGDVPWGTLFAFLHEHGYSGWLSMEPHGPLWSREPLRSRMLLLSKRYLESFVL</sequence>